<proteinExistence type="predicted"/>
<dbReference type="GO" id="GO:0008270">
    <property type="term" value="F:zinc ion binding"/>
    <property type="evidence" value="ECO:0007669"/>
    <property type="project" value="UniProtKB-KW"/>
</dbReference>
<evidence type="ECO:0000313" key="6">
    <source>
        <dbReference type="EMBL" id="KAF2842494.1"/>
    </source>
</evidence>
<sequence>MAEYWKSTPKYWCKFCKIFVRDTKFDRQQHEATGKHQGSIQRNLRDLHKEHEKEQREKQRAKDEVARLNGIVSSSTSSKATSGSSSKSNAVANPQPVQATPEERKRQLGQLAAMGIAIPEEYRREMAMVGDWEVVSETPIGSQGVKKQEDEDVKPALQNIGVHKRKLGGDEEEEDVAITEKRKMWGRSFKSYPHSKGEEDDLDALLDIGRTPSSTEKNTKPVPELELAESSSILKTEPVEEDIGIKAPRLMPTDDMVDATEAKGAPSEGIVFKKRKKARQK</sequence>
<dbReference type="Pfam" id="PF06220">
    <property type="entry name" value="zf-U1"/>
    <property type="match status" value="1"/>
</dbReference>
<evidence type="ECO:0000256" key="3">
    <source>
        <dbReference type="ARBA" id="ARBA00022833"/>
    </source>
</evidence>
<evidence type="ECO:0000256" key="2">
    <source>
        <dbReference type="ARBA" id="ARBA00022771"/>
    </source>
</evidence>
<feature type="compositionally biased region" description="Polar residues" evidence="4">
    <location>
        <begin position="89"/>
        <end position="98"/>
    </location>
</feature>
<protein>
    <recommendedName>
        <fullName evidence="5">U1-C C2H2-type zinc finger domain-containing protein</fullName>
    </recommendedName>
</protein>
<dbReference type="SUPFAM" id="SSF57667">
    <property type="entry name" value="beta-beta-alpha zinc fingers"/>
    <property type="match status" value="1"/>
</dbReference>
<dbReference type="InterPro" id="IPR040023">
    <property type="entry name" value="WBP4"/>
</dbReference>
<comment type="caution">
    <text evidence="6">The sequence shown here is derived from an EMBL/GenBank/DDBJ whole genome shotgun (WGS) entry which is preliminary data.</text>
</comment>
<dbReference type="GO" id="GO:0003723">
    <property type="term" value="F:RNA binding"/>
    <property type="evidence" value="ECO:0007669"/>
    <property type="project" value="TreeGrafter"/>
</dbReference>
<feature type="compositionally biased region" description="Low complexity" evidence="4">
    <location>
        <begin position="73"/>
        <end position="88"/>
    </location>
</feature>
<keyword evidence="7" id="KW-1185">Reference proteome</keyword>
<reference evidence="6" key="1">
    <citation type="journal article" date="2020" name="Stud. Mycol.">
        <title>101 Dothideomycetes genomes: a test case for predicting lifestyles and emergence of pathogens.</title>
        <authorList>
            <person name="Haridas S."/>
            <person name="Albert R."/>
            <person name="Binder M."/>
            <person name="Bloem J."/>
            <person name="Labutti K."/>
            <person name="Salamov A."/>
            <person name="Andreopoulos B."/>
            <person name="Baker S."/>
            <person name="Barry K."/>
            <person name="Bills G."/>
            <person name="Bluhm B."/>
            <person name="Cannon C."/>
            <person name="Castanera R."/>
            <person name="Culley D."/>
            <person name="Daum C."/>
            <person name="Ezra D."/>
            <person name="Gonzalez J."/>
            <person name="Henrissat B."/>
            <person name="Kuo A."/>
            <person name="Liang C."/>
            <person name="Lipzen A."/>
            <person name="Lutzoni F."/>
            <person name="Magnuson J."/>
            <person name="Mondo S."/>
            <person name="Nolan M."/>
            <person name="Ohm R."/>
            <person name="Pangilinan J."/>
            <person name="Park H.-J."/>
            <person name="Ramirez L."/>
            <person name="Alfaro M."/>
            <person name="Sun H."/>
            <person name="Tritt A."/>
            <person name="Yoshinaga Y."/>
            <person name="Zwiers L.-H."/>
            <person name="Turgeon B."/>
            <person name="Goodwin S."/>
            <person name="Spatafora J."/>
            <person name="Crous P."/>
            <person name="Grigoriev I."/>
        </authorList>
    </citation>
    <scope>NUCLEOTIDE SEQUENCE</scope>
    <source>
        <strain evidence="6">CBS 101060</strain>
    </source>
</reference>
<feature type="domain" description="U1-C C2H2-type zinc finger" evidence="5">
    <location>
        <begin position="9"/>
        <end position="41"/>
    </location>
</feature>
<dbReference type="GO" id="GO:0000398">
    <property type="term" value="P:mRNA splicing, via spliceosome"/>
    <property type="evidence" value="ECO:0007669"/>
    <property type="project" value="InterPro"/>
</dbReference>
<feature type="compositionally biased region" description="Basic and acidic residues" evidence="4">
    <location>
        <begin position="49"/>
        <end position="66"/>
    </location>
</feature>
<dbReference type="PANTHER" id="PTHR13173">
    <property type="entry name" value="WW DOMAIN BINDING PROTEIN 4"/>
    <property type="match status" value="1"/>
</dbReference>
<feature type="region of interest" description="Disordered" evidence="4">
    <location>
        <begin position="49"/>
        <end position="105"/>
    </location>
</feature>
<keyword evidence="2" id="KW-0863">Zinc-finger</keyword>
<keyword evidence="3" id="KW-0862">Zinc</keyword>
<dbReference type="AlphaFoldDB" id="A0A9P4SHQ6"/>
<name>A0A9P4SHQ6_9PEZI</name>
<keyword evidence="1" id="KW-0479">Metal-binding</keyword>
<evidence type="ECO:0000256" key="4">
    <source>
        <dbReference type="SAM" id="MobiDB-lite"/>
    </source>
</evidence>
<accession>A0A9P4SHQ6</accession>
<dbReference type="InterPro" id="IPR036236">
    <property type="entry name" value="Znf_C2H2_sf"/>
</dbReference>
<dbReference type="PANTHER" id="PTHR13173:SF10">
    <property type="entry name" value="WW DOMAIN-BINDING PROTEIN 4"/>
    <property type="match status" value="1"/>
</dbReference>
<organism evidence="6 7">
    <name type="scientific">Patellaria atrata CBS 101060</name>
    <dbReference type="NCBI Taxonomy" id="1346257"/>
    <lineage>
        <taxon>Eukaryota</taxon>
        <taxon>Fungi</taxon>
        <taxon>Dikarya</taxon>
        <taxon>Ascomycota</taxon>
        <taxon>Pezizomycotina</taxon>
        <taxon>Dothideomycetes</taxon>
        <taxon>Dothideomycetes incertae sedis</taxon>
        <taxon>Patellariales</taxon>
        <taxon>Patellariaceae</taxon>
        <taxon>Patellaria</taxon>
    </lineage>
</organism>
<evidence type="ECO:0000313" key="7">
    <source>
        <dbReference type="Proteomes" id="UP000799429"/>
    </source>
</evidence>
<dbReference type="Gene3D" id="3.30.160.60">
    <property type="entry name" value="Classic Zinc Finger"/>
    <property type="match status" value="1"/>
</dbReference>
<feature type="compositionally biased region" description="Basic residues" evidence="4">
    <location>
        <begin position="272"/>
        <end position="281"/>
    </location>
</feature>
<evidence type="ECO:0000256" key="1">
    <source>
        <dbReference type="ARBA" id="ARBA00022723"/>
    </source>
</evidence>
<dbReference type="OrthoDB" id="191651at2759"/>
<feature type="region of interest" description="Disordered" evidence="4">
    <location>
        <begin position="209"/>
        <end position="281"/>
    </location>
</feature>
<evidence type="ECO:0000259" key="5">
    <source>
        <dbReference type="Pfam" id="PF06220"/>
    </source>
</evidence>
<dbReference type="GO" id="GO:0071011">
    <property type="term" value="C:precatalytic spliceosome"/>
    <property type="evidence" value="ECO:0007669"/>
    <property type="project" value="TreeGrafter"/>
</dbReference>
<dbReference type="EMBL" id="MU006090">
    <property type="protein sequence ID" value="KAF2842494.1"/>
    <property type="molecule type" value="Genomic_DNA"/>
</dbReference>
<dbReference type="Proteomes" id="UP000799429">
    <property type="component" value="Unassembled WGS sequence"/>
</dbReference>
<gene>
    <name evidence="6" type="ORF">M501DRAFT_1008393</name>
</gene>
<dbReference type="InterPro" id="IPR013085">
    <property type="entry name" value="U1-CZ_Znf_C2H2"/>
</dbReference>